<protein>
    <submittedName>
        <fullName evidence="1">Uncharacterized protein</fullName>
    </submittedName>
</protein>
<sequence>MALIILVYAPMASAAMTVSNVEWVSMGNKKAVICDIAFDSSYAYGGEALAGMSMGGMTKVEMVIADSEKNGYTFSYDYDNEKIKVFTKAPPIVYEEKITITASSEATLMYPAAYVMAVVQSTGKPYRFIHSGATTLGVGDWALNAEIADGERTGITTYAAGTYYVTYVTQAWKDYYDLLVQNEEVTLATGASTTCLASGNTIFALMGGKTGAAGVTFVSTGYGGKHEIGADFGQSGTSTSYLYVNPNDNAYVLYLTYLKYPAADTWLKNHFIFEEDATAGTSSMLLDRSLLTWNISGAAFDAGVSNVWIGLEDVAPSGLHLITGGMTMQPAWGYRGIAADAAAPDNHQVWAVPDPGAFGLTDGAYVWGQPWEIPNLRPLEVLNGTDLSDLTGVRLIVIGY</sequence>
<dbReference type="EMBL" id="MT141204">
    <property type="protein sequence ID" value="QJA56179.1"/>
    <property type="molecule type" value="Genomic_DNA"/>
</dbReference>
<name>A0A6M3IFI3_9ZZZZ</name>
<accession>A0A6M3IFI3</accession>
<proteinExistence type="predicted"/>
<organism evidence="1">
    <name type="scientific">viral metagenome</name>
    <dbReference type="NCBI Taxonomy" id="1070528"/>
    <lineage>
        <taxon>unclassified sequences</taxon>
        <taxon>metagenomes</taxon>
        <taxon>organismal metagenomes</taxon>
    </lineage>
</organism>
<dbReference type="AlphaFoldDB" id="A0A6M3IFI3"/>
<reference evidence="1" key="1">
    <citation type="submission" date="2020-03" db="EMBL/GenBank/DDBJ databases">
        <title>The deep terrestrial virosphere.</title>
        <authorList>
            <person name="Holmfeldt K."/>
            <person name="Nilsson E."/>
            <person name="Simone D."/>
            <person name="Lopez-Fernandez M."/>
            <person name="Wu X."/>
            <person name="de Brujin I."/>
            <person name="Lundin D."/>
            <person name="Andersson A."/>
            <person name="Bertilsson S."/>
            <person name="Dopson M."/>
        </authorList>
    </citation>
    <scope>NUCLEOTIDE SEQUENCE</scope>
    <source>
        <strain evidence="1">MM415B01910</strain>
    </source>
</reference>
<gene>
    <name evidence="1" type="ORF">MM415B01910_0012</name>
</gene>
<evidence type="ECO:0000313" key="1">
    <source>
        <dbReference type="EMBL" id="QJA56179.1"/>
    </source>
</evidence>